<reference evidence="2 3" key="1">
    <citation type="submission" date="2016-11" db="EMBL/GenBank/DDBJ databases">
        <authorList>
            <person name="Jaros S."/>
            <person name="Januszkiewicz K."/>
            <person name="Wedrychowicz H."/>
        </authorList>
    </citation>
    <scope>NUCLEOTIDE SEQUENCE [LARGE SCALE GENOMIC DNA]</scope>
    <source>
        <strain evidence="2 3">DSM 5091</strain>
    </source>
</reference>
<gene>
    <name evidence="2" type="ORF">SAMN02745165_01927</name>
</gene>
<evidence type="ECO:0000313" key="3">
    <source>
        <dbReference type="Proteomes" id="UP000184171"/>
    </source>
</evidence>
<proteinExistence type="predicted"/>
<dbReference type="PANTHER" id="PTHR47197">
    <property type="entry name" value="PROTEIN NIRF"/>
    <property type="match status" value="1"/>
</dbReference>
<dbReference type="AlphaFoldDB" id="A0A1M6HYJ9"/>
<dbReference type="EMBL" id="FQZT01000006">
    <property type="protein sequence ID" value="SHJ27207.1"/>
    <property type="molecule type" value="Genomic_DNA"/>
</dbReference>
<dbReference type="Proteomes" id="UP000184171">
    <property type="component" value="Unassembled WGS sequence"/>
</dbReference>
<organism evidence="2 3">
    <name type="scientific">Malonomonas rubra DSM 5091</name>
    <dbReference type="NCBI Taxonomy" id="1122189"/>
    <lineage>
        <taxon>Bacteria</taxon>
        <taxon>Pseudomonadati</taxon>
        <taxon>Thermodesulfobacteriota</taxon>
        <taxon>Desulfuromonadia</taxon>
        <taxon>Desulfuromonadales</taxon>
        <taxon>Geopsychrobacteraceae</taxon>
        <taxon>Malonomonas</taxon>
    </lineage>
</organism>
<dbReference type="InterPro" id="IPR015943">
    <property type="entry name" value="WD40/YVTN_repeat-like_dom_sf"/>
</dbReference>
<feature type="chain" id="PRO_5012387022" description="DNA-binding beta-propeller fold protein YncE" evidence="1">
    <location>
        <begin position="25"/>
        <end position="474"/>
    </location>
</feature>
<dbReference type="InterPro" id="IPR051200">
    <property type="entry name" value="Host-pathogen_enzymatic-act"/>
</dbReference>
<feature type="signal peptide" evidence="1">
    <location>
        <begin position="1"/>
        <end position="24"/>
    </location>
</feature>
<dbReference type="SUPFAM" id="SSF50969">
    <property type="entry name" value="YVTN repeat-like/Quinoprotein amine dehydrogenase"/>
    <property type="match status" value="1"/>
</dbReference>
<keyword evidence="1" id="KW-0732">Signal</keyword>
<evidence type="ECO:0000313" key="2">
    <source>
        <dbReference type="EMBL" id="SHJ27207.1"/>
    </source>
</evidence>
<accession>A0A1M6HYJ9</accession>
<evidence type="ECO:0008006" key="4">
    <source>
        <dbReference type="Google" id="ProtNLM"/>
    </source>
</evidence>
<evidence type="ECO:0000256" key="1">
    <source>
        <dbReference type="SAM" id="SignalP"/>
    </source>
</evidence>
<dbReference type="PANTHER" id="PTHR47197:SF3">
    <property type="entry name" value="DIHYDRO-HEME D1 DEHYDROGENASE"/>
    <property type="match status" value="1"/>
</dbReference>
<keyword evidence="3" id="KW-1185">Reference proteome</keyword>
<protein>
    <recommendedName>
        <fullName evidence="4">DNA-binding beta-propeller fold protein YncE</fullName>
    </recommendedName>
</protein>
<dbReference type="InterPro" id="IPR011044">
    <property type="entry name" value="Quino_amine_DH_bsu"/>
</dbReference>
<sequence length="474" mass="51884">MRISRIKLSVFWRFLASAMFFLLAASCTLTPVEPTPVVDPGATLHLYLQPLPQEVRSLSLRIATLNAVRTDGEEFPLLANTLELNPAQRISRQTKLLSRQLPPGDYLGISLLIDQAAQASEEGPIALLTETEAKLLKNPFQVRADQATPLFLSLSSDRLVTDGYRLTAKFSLWSGQPPLTELKGLVSHPTTGSLSFFEKKTPLIFSVLALGQQPTGLALDQAGRRAYVSLSGEDAIVAIDLVRQQVERKIRLRPGDRPQRLSLSDRGQRLLVSLPGGNAVSIVDTQLFRELQRVHFITRPAEVISAANSQRAYVLLPETNGIALIDAERGSIDASVSLPETPTFGSLSSDGKTLFLLTETSPDLLLLDSQSLQLRGRVFVGYGATCLATAANGLLYVGMQSGVVQVIDPRVELAIDQFPVGGAVRDLIQDRQENSLFVLTNRQQLEKYDLISKRRQATLELGMDGFEATLMGEQ</sequence>
<name>A0A1M6HYJ9_MALRU</name>
<dbReference type="STRING" id="1122189.SAMN02745165_01927"/>
<dbReference type="Gene3D" id="2.130.10.10">
    <property type="entry name" value="YVTN repeat-like/Quinoprotein amine dehydrogenase"/>
    <property type="match status" value="1"/>
</dbReference>
<dbReference type="PROSITE" id="PS51257">
    <property type="entry name" value="PROKAR_LIPOPROTEIN"/>
    <property type="match status" value="1"/>
</dbReference>